<dbReference type="InterPro" id="IPR016188">
    <property type="entry name" value="PurM-like_N"/>
</dbReference>
<dbReference type="PANTHER" id="PTHR43555">
    <property type="entry name" value="PHOSPHORIBOSYLFORMYLGLYCINAMIDINE SYNTHASE SUBUNIT PURL"/>
    <property type="match status" value="1"/>
</dbReference>
<feature type="binding site" evidence="8">
    <location>
        <position position="92"/>
    </location>
    <ligand>
        <name>ATP</name>
        <dbReference type="ChEBI" id="CHEBI:30616"/>
    </ligand>
</feature>
<feature type="binding site" evidence="8">
    <location>
        <position position="94"/>
    </location>
    <ligand>
        <name>Mg(2+)</name>
        <dbReference type="ChEBI" id="CHEBI:18420"/>
        <label>1</label>
    </ligand>
</feature>
<comment type="pathway">
    <text evidence="8">Purine metabolism; IMP biosynthesis via de novo pathway; 5-amino-1-(5-phospho-D-ribosyl)imidazole from N(2)-formyl-N(1)-(5-phospho-D-ribosyl)glycinamide: step 1/2.</text>
</comment>
<dbReference type="InterPro" id="IPR041609">
    <property type="entry name" value="PurL_linker"/>
</dbReference>
<keyword evidence="1 8" id="KW-0963">Cytoplasm</keyword>
<comment type="function">
    <text evidence="8">Part of the phosphoribosylformylglycinamidine synthase complex involved in the purines biosynthetic pathway. Catalyzes the ATP-dependent conversion of formylglycinamide ribonucleotide (FGAR) and glutamine to yield formylglycinamidine ribonucleotide (FGAM) and glutamate. The FGAM synthase complex is composed of three subunits. PurQ produces an ammonia molecule by converting glutamine to glutamate. PurL transfers the ammonia molecule to FGAR to form FGAM in an ATP-dependent manner. PurS interacts with PurQ and PurL and is thought to assist in the transfer of the ammonia molecule from PurQ to PurL.</text>
</comment>
<feature type="binding site" evidence="8">
    <location>
        <position position="536"/>
    </location>
    <ligand>
        <name>Mg(2+)</name>
        <dbReference type="ChEBI" id="CHEBI:18420"/>
        <label>1</label>
    </ligand>
</feature>
<accession>A0ABP7LTM3</accession>
<feature type="domain" description="PurM-like C-terminal" evidence="10">
    <location>
        <begin position="203"/>
        <end position="356"/>
    </location>
</feature>
<evidence type="ECO:0000256" key="3">
    <source>
        <dbReference type="ARBA" id="ARBA00022723"/>
    </source>
</evidence>
<dbReference type="Pfam" id="PF18072">
    <property type="entry name" value="FGAR-AT_linker"/>
    <property type="match status" value="1"/>
</dbReference>
<dbReference type="NCBIfam" id="NF002290">
    <property type="entry name" value="PRK01213.1"/>
    <property type="match status" value="1"/>
</dbReference>
<dbReference type="EMBL" id="BAABBM010000001">
    <property type="protein sequence ID" value="GAA3905128.1"/>
    <property type="molecule type" value="Genomic_DNA"/>
</dbReference>
<comment type="catalytic activity">
    <reaction evidence="8">
        <text>N(2)-formyl-N(1)-(5-phospho-beta-D-ribosyl)glycinamide + L-glutamine + ATP + H2O = 2-formamido-N(1)-(5-O-phospho-beta-D-ribosyl)acetamidine + L-glutamate + ADP + phosphate + H(+)</text>
        <dbReference type="Rhea" id="RHEA:17129"/>
        <dbReference type="ChEBI" id="CHEBI:15377"/>
        <dbReference type="ChEBI" id="CHEBI:15378"/>
        <dbReference type="ChEBI" id="CHEBI:29985"/>
        <dbReference type="ChEBI" id="CHEBI:30616"/>
        <dbReference type="ChEBI" id="CHEBI:43474"/>
        <dbReference type="ChEBI" id="CHEBI:58359"/>
        <dbReference type="ChEBI" id="CHEBI:147286"/>
        <dbReference type="ChEBI" id="CHEBI:147287"/>
        <dbReference type="ChEBI" id="CHEBI:456216"/>
        <dbReference type="EC" id="6.3.5.3"/>
    </reaction>
</comment>
<evidence type="ECO:0000256" key="8">
    <source>
        <dbReference type="HAMAP-Rule" id="MF_00420"/>
    </source>
</evidence>
<keyword evidence="13" id="KW-1185">Reference proteome</keyword>
<evidence type="ECO:0000313" key="12">
    <source>
        <dbReference type="EMBL" id="GAA3905128.1"/>
    </source>
</evidence>
<evidence type="ECO:0000259" key="10">
    <source>
        <dbReference type="Pfam" id="PF02769"/>
    </source>
</evidence>
<evidence type="ECO:0000259" key="11">
    <source>
        <dbReference type="Pfam" id="PF18072"/>
    </source>
</evidence>
<dbReference type="Gene3D" id="3.30.1330.10">
    <property type="entry name" value="PurM-like, N-terminal domain"/>
    <property type="match status" value="2"/>
</dbReference>
<dbReference type="InterPro" id="IPR036676">
    <property type="entry name" value="PurM-like_C_sf"/>
</dbReference>
<feature type="binding site" evidence="8">
    <location>
        <position position="269"/>
    </location>
    <ligand>
        <name>Mg(2+)</name>
        <dbReference type="ChEBI" id="CHEBI:18420"/>
        <label>2</label>
    </ligand>
</feature>
<dbReference type="PANTHER" id="PTHR43555:SF1">
    <property type="entry name" value="PHOSPHORIBOSYLFORMYLGLYCINAMIDINE SYNTHASE SUBUNIT PURL"/>
    <property type="match status" value="1"/>
</dbReference>
<feature type="domain" description="Phosphoribosylformylglycinamidine synthase linker" evidence="11">
    <location>
        <begin position="16"/>
        <end position="54"/>
    </location>
</feature>
<dbReference type="InterPro" id="IPR010074">
    <property type="entry name" value="PRibForGlyAmidine_synth_PurL"/>
</dbReference>
<comment type="similarity">
    <text evidence="8">Belongs to the FGAMS family.</text>
</comment>
<feature type="binding site" evidence="8">
    <location>
        <position position="498"/>
    </location>
    <ligand>
        <name>ATP</name>
        <dbReference type="ChEBI" id="CHEBI:30616"/>
    </ligand>
</feature>
<feature type="active site" description="Proton acceptor" evidence="8">
    <location>
        <position position="96"/>
    </location>
</feature>
<evidence type="ECO:0000256" key="6">
    <source>
        <dbReference type="ARBA" id="ARBA00022840"/>
    </source>
</evidence>
<proteinExistence type="inferred from homology"/>
<organism evidence="12 13">
    <name type="scientific">Sphingomonas limnosediminicola</name>
    <dbReference type="NCBI Taxonomy" id="940133"/>
    <lineage>
        <taxon>Bacteria</taxon>
        <taxon>Pseudomonadati</taxon>
        <taxon>Pseudomonadota</taxon>
        <taxon>Alphaproteobacteria</taxon>
        <taxon>Sphingomonadales</taxon>
        <taxon>Sphingomonadaceae</taxon>
        <taxon>Sphingomonas</taxon>
    </lineage>
</organism>
<evidence type="ECO:0000256" key="5">
    <source>
        <dbReference type="ARBA" id="ARBA00022755"/>
    </source>
</evidence>
<dbReference type="EC" id="6.3.5.3" evidence="8"/>
<dbReference type="InterPro" id="IPR036921">
    <property type="entry name" value="PurM-like_N_sf"/>
</dbReference>
<dbReference type="PIRSF" id="PIRSF001587">
    <property type="entry name" value="FGAM_synthase_II"/>
    <property type="match status" value="1"/>
</dbReference>
<dbReference type="RefSeq" id="WP_344700000.1">
    <property type="nucleotide sequence ID" value="NZ_BAABBM010000001.1"/>
</dbReference>
<reference evidence="13" key="1">
    <citation type="journal article" date="2019" name="Int. J. Syst. Evol. Microbiol.">
        <title>The Global Catalogue of Microorganisms (GCM) 10K type strain sequencing project: providing services to taxonomists for standard genome sequencing and annotation.</title>
        <authorList>
            <consortium name="The Broad Institute Genomics Platform"/>
            <consortium name="The Broad Institute Genome Sequencing Center for Infectious Disease"/>
            <person name="Wu L."/>
            <person name="Ma J."/>
        </authorList>
    </citation>
    <scope>NUCLEOTIDE SEQUENCE [LARGE SCALE GENOMIC DNA]</scope>
    <source>
        <strain evidence="13">JCM 17543</strain>
    </source>
</reference>
<dbReference type="SUPFAM" id="SSF56042">
    <property type="entry name" value="PurM C-terminal domain-like"/>
    <property type="match status" value="2"/>
</dbReference>
<dbReference type="InterPro" id="IPR010918">
    <property type="entry name" value="PurM-like_C_dom"/>
</dbReference>
<keyword evidence="4 8" id="KW-0547">Nucleotide-binding</keyword>
<dbReference type="Gene3D" id="3.90.650.10">
    <property type="entry name" value="PurM-like C-terminal domain"/>
    <property type="match status" value="2"/>
</dbReference>
<comment type="caution">
    <text evidence="8">Lacks conserved residue(s) required for the propagation of feature annotation.</text>
</comment>
<feature type="binding site" evidence="8">
    <location>
        <position position="535"/>
    </location>
    <ligand>
        <name>ATP</name>
        <dbReference type="ChEBI" id="CHEBI:30616"/>
    </ligand>
</feature>
<dbReference type="Proteomes" id="UP001500827">
    <property type="component" value="Unassembled WGS sequence"/>
</dbReference>
<feature type="binding site" evidence="8">
    <location>
        <begin position="95"/>
        <end position="98"/>
    </location>
    <ligand>
        <name>substrate</name>
    </ligand>
</feature>
<feature type="binding site" evidence="8">
    <location>
        <position position="241"/>
    </location>
    <ligand>
        <name>substrate</name>
    </ligand>
</feature>
<feature type="binding site" evidence="8">
    <location>
        <position position="118"/>
    </location>
    <ligand>
        <name>Mg(2+)</name>
        <dbReference type="ChEBI" id="CHEBI:18420"/>
        <label>2</label>
    </ligand>
</feature>
<evidence type="ECO:0000256" key="4">
    <source>
        <dbReference type="ARBA" id="ARBA00022741"/>
    </source>
</evidence>
<dbReference type="NCBIfam" id="TIGR01736">
    <property type="entry name" value="FGAM_synth_II"/>
    <property type="match status" value="1"/>
</dbReference>
<keyword evidence="6 8" id="KW-0067">ATP-binding</keyword>
<sequence length="752" mass="79956">MDVLEASRITPETVAEHGLSSEEYDRILHALGREPNLVELGIFSVMWSEHCSYKSSRVHLKKLPTEAPWVICGPGENAGVIDIGDGDAAIFKMESHNHPSYIEPYQGAATGVGGILRDVFTMGARPVANLNALRFGRPDHPKMRHLIAGVVAGIGGYGNCVGVPTVGGEVNFDTAYDGNILVNAMTVGVAKTDKIFYSAATGIGNPIVYVGSKTGRDGIHGATMASADFDENSDEKRPTVQVGDPFTEKLLIEACLELMATDAIVAIQDMGAAGLTSSSVEMASKGGAGIRLDMSKVPCRETGMTPYEMMLSESQERMLMVLKPGREPEAEAIFRKWELDFAVIGEVTDTGHMVLEFEGEVVCDIPLGPLADEAPEYDRPHMDLDSYKTWAQVKPLGDVPQSASITDDLLKLMGSPNLASRRWIYQQYDQQVGGDTVQRPGGDAAVVRVHGAQKALAITTDCTPRYVFADPYEGGKQAIAEAYRNLSAVGARPLAVTNCLNFGNPQRPEIMAQFVEALRGMGDACRALDFPIVSGNVSLYNESKATGGGSAILPTPAIGGVGLLDDWSKSASIAFKGAGQHIILIGHSDSSVGQSLWLEVCHGRREGAPPPVDLAAEKRAGECIRRLIVDGLVSAVHDCSDGGAAVAVAEMALAGNIGMSMTVVSQIPNPGAILFGEDQGRFVVTTEDADRVRAIANEAQLFAVPIGTTGGDALAFDLVDRGGEQRVSLAELRAAHEGFFPKLMGSELTPEF</sequence>
<feature type="binding site" evidence="8">
    <location>
        <position position="53"/>
    </location>
    <ligand>
        <name>ATP</name>
        <dbReference type="ChEBI" id="CHEBI:30616"/>
    </ligand>
</feature>
<keyword evidence="3 8" id="KW-0479">Metal-binding</keyword>
<evidence type="ECO:0000256" key="1">
    <source>
        <dbReference type="ARBA" id="ARBA00022490"/>
    </source>
</evidence>
<evidence type="ECO:0000256" key="7">
    <source>
        <dbReference type="ARBA" id="ARBA00022842"/>
    </source>
</evidence>
<feature type="binding site" evidence="8">
    <location>
        <position position="117"/>
    </location>
    <ligand>
        <name>substrate</name>
    </ligand>
</feature>
<comment type="subunit">
    <text evidence="8">Monomer. Part of the FGAM synthase complex composed of 1 PurL, 1 PurQ and 2 PurS subunits.</text>
</comment>
<keyword evidence="2 8" id="KW-0436">Ligase</keyword>
<gene>
    <name evidence="8 12" type="primary">purL</name>
    <name evidence="12" type="ORF">GCM10022276_24640</name>
</gene>
<feature type="domain" description="PurM-like C-terminal" evidence="10">
    <location>
        <begin position="578"/>
        <end position="712"/>
    </location>
</feature>
<dbReference type="CDD" id="cd02203">
    <property type="entry name" value="PurL_repeat1"/>
    <property type="match status" value="1"/>
</dbReference>
<name>A0ABP7LTM3_9SPHN</name>
<dbReference type="Pfam" id="PF02769">
    <property type="entry name" value="AIRS_C"/>
    <property type="match status" value="2"/>
</dbReference>
<dbReference type="SUPFAM" id="SSF55326">
    <property type="entry name" value="PurM N-terminal domain-like"/>
    <property type="match status" value="2"/>
</dbReference>
<dbReference type="Pfam" id="PF00586">
    <property type="entry name" value="AIRS"/>
    <property type="match status" value="2"/>
</dbReference>
<evidence type="ECO:0000259" key="9">
    <source>
        <dbReference type="Pfam" id="PF00586"/>
    </source>
</evidence>
<dbReference type="CDD" id="cd02204">
    <property type="entry name" value="PurL_repeat2"/>
    <property type="match status" value="1"/>
</dbReference>
<feature type="active site" evidence="8">
    <location>
        <position position="50"/>
    </location>
</feature>
<feature type="domain" description="PurM-like N-terminal" evidence="9">
    <location>
        <begin position="441"/>
        <end position="563"/>
    </location>
</feature>
<feature type="binding site" evidence="8">
    <location>
        <position position="538"/>
    </location>
    <ligand>
        <name>substrate</name>
    </ligand>
</feature>
<feature type="binding site" evidence="8">
    <location>
        <begin position="313"/>
        <end position="315"/>
    </location>
    <ligand>
        <name>substrate</name>
    </ligand>
</feature>
<evidence type="ECO:0000313" key="13">
    <source>
        <dbReference type="Proteomes" id="UP001500827"/>
    </source>
</evidence>
<comment type="subcellular location">
    <subcellularLocation>
        <location evidence="8">Cytoplasm</location>
    </subcellularLocation>
</comment>
<protein>
    <recommendedName>
        <fullName evidence="8">Phosphoribosylformylglycinamidine synthase subunit PurL</fullName>
        <shortName evidence="8">FGAM synthase</shortName>
        <ecNumber evidence="8">6.3.5.3</ecNumber>
    </recommendedName>
    <alternativeName>
        <fullName evidence="8">Formylglycinamide ribonucleotide amidotransferase subunit II</fullName>
        <shortName evidence="8">FGAR amidotransferase II</shortName>
        <shortName evidence="8">FGAR-AT II</shortName>
    </alternativeName>
    <alternativeName>
        <fullName evidence="8">Glutamine amidotransferase PurL</fullName>
    </alternativeName>
    <alternativeName>
        <fullName evidence="8">Phosphoribosylformylglycinamidine synthase subunit II</fullName>
    </alternativeName>
</protein>
<keyword evidence="5 8" id="KW-0658">Purine biosynthesis</keyword>
<evidence type="ECO:0000256" key="2">
    <source>
        <dbReference type="ARBA" id="ARBA00022598"/>
    </source>
</evidence>
<comment type="caution">
    <text evidence="12">The sequence shown here is derived from an EMBL/GenBank/DDBJ whole genome shotgun (WGS) entry which is preliminary data.</text>
</comment>
<keyword evidence="7 8" id="KW-0460">Magnesium</keyword>
<feature type="domain" description="PurM-like N-terminal" evidence="9">
    <location>
        <begin position="75"/>
        <end position="190"/>
    </location>
</feature>
<dbReference type="HAMAP" id="MF_00420">
    <property type="entry name" value="PurL_2"/>
    <property type="match status" value="1"/>
</dbReference>